<dbReference type="SUPFAM" id="SSF53756">
    <property type="entry name" value="UDP-Glycosyltransferase/glycogen phosphorylase"/>
    <property type="match status" value="1"/>
</dbReference>
<keyword evidence="2" id="KW-0808">Transferase</keyword>
<dbReference type="Gene3D" id="3.40.50.2000">
    <property type="entry name" value="Glycogen Phosphorylase B"/>
    <property type="match status" value="1"/>
</dbReference>
<sequence>RVLFIDYATPRPDRDAGSYAAIQEIRLVQSLGYKVTFMPRNMAHLGGYTEELEKMGVEMIYAPFYMTMDEYLDKHAQDFDAFYITRFYVARDVIAKLRKLAPQTRILFNNADLHFLRELRAGLANDDPTRIEAARRTREIELDVMTQADVVLSYNDTEHAVIQSHTDGAVKIAKCPWVVEAPDTVPPREGRAGMSFLGNYHHHPNTEAVEWFARQVMPLLQTTHPELEFVMYGSAMPDEVKALASDQIRAQGFIEEISDAYDQHLIFTAPLLSGAGIKGKVLAALAHGVPCVMTPTAAEGIGLRHGHDCMIVTTPGDWHDAIDALITDPELWHAISRNGRDYVARSFSFETARGQMRTAFEAVDLYSPEF</sequence>
<dbReference type="AlphaFoldDB" id="A0A225NFI7"/>
<protein>
    <recommendedName>
        <fullName evidence="5">Glycosyl transferase family 1</fullName>
    </recommendedName>
</protein>
<keyword evidence="1" id="KW-0328">Glycosyltransferase</keyword>
<evidence type="ECO:0008006" key="5">
    <source>
        <dbReference type="Google" id="ProtNLM"/>
    </source>
</evidence>
<evidence type="ECO:0000313" key="3">
    <source>
        <dbReference type="EMBL" id="OWU68380.1"/>
    </source>
</evidence>
<accession>A0A225NFI7</accession>
<name>A0A225NFI7_9RHOB</name>
<organism evidence="3 4">
    <name type="scientific">Marinibacterium profundimaris</name>
    <dbReference type="NCBI Taxonomy" id="1679460"/>
    <lineage>
        <taxon>Bacteria</taxon>
        <taxon>Pseudomonadati</taxon>
        <taxon>Pseudomonadota</taxon>
        <taxon>Alphaproteobacteria</taxon>
        <taxon>Rhodobacterales</taxon>
        <taxon>Paracoccaceae</taxon>
        <taxon>Marinibacterium</taxon>
    </lineage>
</organism>
<dbReference type="RefSeq" id="WP_143747366.1">
    <property type="nucleotide sequence ID" value="NZ_AQQR01000021.1"/>
</dbReference>
<dbReference type="EMBL" id="AQQR01000021">
    <property type="protein sequence ID" value="OWU68380.1"/>
    <property type="molecule type" value="Genomic_DNA"/>
</dbReference>
<feature type="non-terminal residue" evidence="3">
    <location>
        <position position="1"/>
    </location>
</feature>
<evidence type="ECO:0000313" key="4">
    <source>
        <dbReference type="Proteomes" id="UP000215377"/>
    </source>
</evidence>
<gene>
    <name evidence="3" type="ORF">ATO3_24100</name>
</gene>
<evidence type="ECO:0000256" key="2">
    <source>
        <dbReference type="ARBA" id="ARBA00022679"/>
    </source>
</evidence>
<comment type="caution">
    <text evidence="3">The sequence shown here is derived from an EMBL/GenBank/DDBJ whole genome shotgun (WGS) entry which is preliminary data.</text>
</comment>
<dbReference type="GO" id="GO:0016757">
    <property type="term" value="F:glycosyltransferase activity"/>
    <property type="evidence" value="ECO:0007669"/>
    <property type="project" value="UniProtKB-KW"/>
</dbReference>
<keyword evidence="4" id="KW-1185">Reference proteome</keyword>
<dbReference type="OrthoDB" id="5291101at2"/>
<dbReference type="Pfam" id="PF13692">
    <property type="entry name" value="Glyco_trans_1_4"/>
    <property type="match status" value="1"/>
</dbReference>
<dbReference type="PANTHER" id="PTHR12526:SF510">
    <property type="entry name" value="D-INOSITOL 3-PHOSPHATE GLYCOSYLTRANSFERASE"/>
    <property type="match status" value="1"/>
</dbReference>
<dbReference type="PANTHER" id="PTHR12526">
    <property type="entry name" value="GLYCOSYLTRANSFERASE"/>
    <property type="match status" value="1"/>
</dbReference>
<proteinExistence type="predicted"/>
<reference evidence="3 4" key="1">
    <citation type="submission" date="2013-04" db="EMBL/GenBank/DDBJ databases">
        <title>Oceanicola sp. 22II1-22F33 Genome Sequencing.</title>
        <authorList>
            <person name="Lai Q."/>
            <person name="Li G."/>
            <person name="Shao Z."/>
        </authorList>
    </citation>
    <scope>NUCLEOTIDE SEQUENCE [LARGE SCALE GENOMIC DNA]</scope>
    <source>
        <strain evidence="3 4">22II1-22F33</strain>
    </source>
</reference>
<evidence type="ECO:0000256" key="1">
    <source>
        <dbReference type="ARBA" id="ARBA00022676"/>
    </source>
</evidence>
<dbReference type="Proteomes" id="UP000215377">
    <property type="component" value="Unassembled WGS sequence"/>
</dbReference>